<evidence type="ECO:0000256" key="1">
    <source>
        <dbReference type="SAM" id="MobiDB-lite"/>
    </source>
</evidence>
<organism evidence="2">
    <name type="scientific">Heligmosomoides polygyrus</name>
    <name type="common">Parasitic roundworm</name>
    <dbReference type="NCBI Taxonomy" id="6339"/>
    <lineage>
        <taxon>Eukaryota</taxon>
        <taxon>Metazoa</taxon>
        <taxon>Ecdysozoa</taxon>
        <taxon>Nematoda</taxon>
        <taxon>Chromadorea</taxon>
        <taxon>Rhabditida</taxon>
        <taxon>Rhabditina</taxon>
        <taxon>Rhabditomorpha</taxon>
        <taxon>Strongyloidea</taxon>
        <taxon>Heligmosomidae</taxon>
        <taxon>Heligmosomoides</taxon>
    </lineage>
</organism>
<reference evidence="4" key="2">
    <citation type="submission" date="2019-09" db="UniProtKB">
        <authorList>
            <consortium name="WormBaseParasite"/>
        </authorList>
    </citation>
    <scope>IDENTIFICATION</scope>
</reference>
<evidence type="ECO:0000313" key="3">
    <source>
        <dbReference type="Proteomes" id="UP000050761"/>
    </source>
</evidence>
<protein>
    <submittedName>
        <fullName evidence="4">Transposase</fullName>
    </submittedName>
</protein>
<evidence type="ECO:0000313" key="2">
    <source>
        <dbReference type="EMBL" id="VDO64240.1"/>
    </source>
</evidence>
<feature type="compositionally biased region" description="Basic and acidic residues" evidence="1">
    <location>
        <begin position="1"/>
        <end position="23"/>
    </location>
</feature>
<name>A0A3P7WT06_HELPZ</name>
<accession>A0A3P7WT06</accession>
<gene>
    <name evidence="2" type="ORF">HPBE_LOCUS5351</name>
</gene>
<proteinExistence type="predicted"/>
<dbReference type="WBParaSite" id="HPBE_0000535001-mRNA-1">
    <property type="protein sequence ID" value="HPBE_0000535001-mRNA-1"/>
    <property type="gene ID" value="HPBE_0000535001"/>
</dbReference>
<sequence>MGHHPERGEPFGKGDNGPHERNAPQRLRPNRGHNTAVGYDSGQAEAAVDLTRHRPNFSHTHGQKKSTRSLRWVLPVDGYLSPLEWQVHSTRMVLAVAEIVPLRRRLDFFVRVGGPWWVQAAPLLQLTADAAVAVAVEYERSERFT</sequence>
<feature type="region of interest" description="Disordered" evidence="1">
    <location>
        <begin position="1"/>
        <end position="45"/>
    </location>
</feature>
<reference evidence="2 3" key="1">
    <citation type="submission" date="2018-11" db="EMBL/GenBank/DDBJ databases">
        <authorList>
            <consortium name="Pathogen Informatics"/>
        </authorList>
    </citation>
    <scope>NUCLEOTIDE SEQUENCE [LARGE SCALE GENOMIC DNA]</scope>
</reference>
<evidence type="ECO:0000313" key="4">
    <source>
        <dbReference type="WBParaSite" id="HPBE_0000535001-mRNA-1"/>
    </source>
</evidence>
<dbReference type="EMBL" id="UZAH01025455">
    <property type="protein sequence ID" value="VDO64240.1"/>
    <property type="molecule type" value="Genomic_DNA"/>
</dbReference>
<dbReference type="Proteomes" id="UP000050761">
    <property type="component" value="Unassembled WGS sequence"/>
</dbReference>
<dbReference type="AlphaFoldDB" id="A0A3P7WT06"/>
<keyword evidence="3" id="KW-1185">Reference proteome</keyword>